<keyword evidence="2" id="KW-0547">Nucleotide-binding</keyword>
<proteinExistence type="predicted"/>
<dbReference type="AlphaFoldDB" id="A0A0A9WYL6"/>
<gene>
    <name evidence="2" type="primary">hmuV_1</name>
    <name evidence="1" type="synonym">hmuV_0</name>
    <name evidence="1" type="ORF">CM83_61980</name>
    <name evidence="2" type="ORF">CM83_61982</name>
</gene>
<dbReference type="GO" id="GO:0005524">
    <property type="term" value="F:ATP binding"/>
    <property type="evidence" value="ECO:0007669"/>
    <property type="project" value="UniProtKB-KW"/>
</dbReference>
<evidence type="ECO:0000313" key="1">
    <source>
        <dbReference type="EMBL" id="JAF98972.1"/>
    </source>
</evidence>
<reference evidence="2" key="1">
    <citation type="journal article" date="2014" name="PLoS ONE">
        <title>Transcriptome-Based Identification of ABC Transporters in the Western Tarnished Plant Bug Lygus hesperus.</title>
        <authorList>
            <person name="Hull J.J."/>
            <person name="Chaney K."/>
            <person name="Geib S.M."/>
            <person name="Fabrick J.A."/>
            <person name="Brent C.S."/>
            <person name="Walsh D."/>
            <person name="Lavine L.C."/>
        </authorList>
    </citation>
    <scope>NUCLEOTIDE SEQUENCE</scope>
</reference>
<sequence length="166" mass="18929">MKKQFLIVSNCNNEFVLLHVIFYHISTTHLGRIRRESLSDSRKPLHKKVERVSGQSLLEDLKELSRLTTHSHSIAKMVHTSFDITLAQEFFAQLDFLKEESLNSFMVPDVRERGLISGPTWLLTSFSSFSQLLLEPRVFPPLPVKVDAVTHKKSPEYSSSDAQSSS</sequence>
<dbReference type="EMBL" id="GBHO01044631">
    <property type="protein sequence ID" value="JAF98972.1"/>
    <property type="molecule type" value="Transcribed_RNA"/>
</dbReference>
<protein>
    <submittedName>
        <fullName evidence="2">Hemin import ATP-binding protein HmuV</fullName>
    </submittedName>
</protein>
<organism evidence="2">
    <name type="scientific">Lygus hesperus</name>
    <name type="common">Western plant bug</name>
    <dbReference type="NCBI Taxonomy" id="30085"/>
    <lineage>
        <taxon>Eukaryota</taxon>
        <taxon>Metazoa</taxon>
        <taxon>Ecdysozoa</taxon>
        <taxon>Arthropoda</taxon>
        <taxon>Hexapoda</taxon>
        <taxon>Insecta</taxon>
        <taxon>Pterygota</taxon>
        <taxon>Neoptera</taxon>
        <taxon>Paraneoptera</taxon>
        <taxon>Hemiptera</taxon>
        <taxon>Heteroptera</taxon>
        <taxon>Panheteroptera</taxon>
        <taxon>Cimicomorpha</taxon>
        <taxon>Miridae</taxon>
        <taxon>Mirini</taxon>
        <taxon>Lygus</taxon>
    </lineage>
</organism>
<name>A0A0A9WYL6_LYGHE</name>
<keyword evidence="2" id="KW-0067">ATP-binding</keyword>
<accession>A0A0A9WYL6</accession>
<reference evidence="2" key="2">
    <citation type="submission" date="2014-07" db="EMBL/GenBank/DDBJ databases">
        <authorList>
            <person name="Hull J."/>
        </authorList>
    </citation>
    <scope>NUCLEOTIDE SEQUENCE</scope>
</reference>
<evidence type="ECO:0000313" key="2">
    <source>
        <dbReference type="EMBL" id="JAG12511.1"/>
    </source>
</evidence>
<dbReference type="EMBL" id="GBHO01031093">
    <property type="protein sequence ID" value="JAG12511.1"/>
    <property type="molecule type" value="Transcribed_RNA"/>
</dbReference>